<dbReference type="GeneID" id="28732595"/>
<dbReference type="RefSeq" id="XP_017996799.1">
    <property type="nucleotide sequence ID" value="XM_018140714.1"/>
</dbReference>
<protein>
    <submittedName>
        <fullName evidence="1">Uncharacterized protein</fullName>
    </submittedName>
</protein>
<proteinExistence type="predicted"/>
<sequence length="241" mass="27308">MVADTPNTLVTIPKEIRDLILANLLPKSAVQIELKTVRVRRHPAQHKPGNASQNKADCSEYRTYLRIDADESKWLNTNSELAAFNAALSVVHVCKQLRIDLWRQLWESVTVVNVDAEKALLLRNMFEPQSCPVKRLLITDRSLIADIERPTTFRKALVKITNTMKDLEVVTVHYSPHSRLTDSGMGRLATDFDSSNLTHIYVVPSPRSPRHFRRVQLTIDGVAAPDDMQKYEPSSEDVAEL</sequence>
<dbReference type="Proteomes" id="UP000038010">
    <property type="component" value="Unassembled WGS sequence"/>
</dbReference>
<name>A0A0N1NYZ9_9EURO</name>
<dbReference type="VEuPathDB" id="FungiDB:AB675_11834"/>
<accession>A0A0N1NYZ9</accession>
<gene>
    <name evidence="1" type="ORF">AB675_11834</name>
</gene>
<organism evidence="1 2">
    <name type="scientific">Cyphellophora attinorum</name>
    <dbReference type="NCBI Taxonomy" id="1664694"/>
    <lineage>
        <taxon>Eukaryota</taxon>
        <taxon>Fungi</taxon>
        <taxon>Dikarya</taxon>
        <taxon>Ascomycota</taxon>
        <taxon>Pezizomycotina</taxon>
        <taxon>Eurotiomycetes</taxon>
        <taxon>Chaetothyriomycetidae</taxon>
        <taxon>Chaetothyriales</taxon>
        <taxon>Cyphellophoraceae</taxon>
        <taxon>Cyphellophora</taxon>
    </lineage>
</organism>
<dbReference type="EMBL" id="LFJN01000028">
    <property type="protein sequence ID" value="KPI36836.1"/>
    <property type="molecule type" value="Genomic_DNA"/>
</dbReference>
<dbReference type="AlphaFoldDB" id="A0A0N1NYZ9"/>
<comment type="caution">
    <text evidence="1">The sequence shown here is derived from an EMBL/GenBank/DDBJ whole genome shotgun (WGS) entry which is preliminary data.</text>
</comment>
<evidence type="ECO:0000313" key="2">
    <source>
        <dbReference type="Proteomes" id="UP000038010"/>
    </source>
</evidence>
<evidence type="ECO:0000313" key="1">
    <source>
        <dbReference type="EMBL" id="KPI36836.1"/>
    </source>
</evidence>
<reference evidence="1 2" key="1">
    <citation type="submission" date="2015-06" db="EMBL/GenBank/DDBJ databases">
        <title>Draft genome of the ant-associated black yeast Phialophora attae CBS 131958.</title>
        <authorList>
            <person name="Moreno L.F."/>
            <person name="Stielow B.J."/>
            <person name="de Hoog S."/>
            <person name="Vicente V.A."/>
            <person name="Weiss V.A."/>
            <person name="de Vries M."/>
            <person name="Cruz L.M."/>
            <person name="Souza E.M."/>
        </authorList>
    </citation>
    <scope>NUCLEOTIDE SEQUENCE [LARGE SCALE GENOMIC DNA]</scope>
    <source>
        <strain evidence="1 2">CBS 131958</strain>
    </source>
</reference>
<keyword evidence="2" id="KW-1185">Reference proteome</keyword>